<keyword evidence="1" id="KW-1133">Transmembrane helix</keyword>
<protein>
    <submittedName>
        <fullName evidence="2">Uncharacterized protein</fullName>
    </submittedName>
</protein>
<organism evidence="2 3">
    <name type="scientific">Electrophorus electricus</name>
    <name type="common">Electric eel</name>
    <name type="synonym">Gymnotus electricus</name>
    <dbReference type="NCBI Taxonomy" id="8005"/>
    <lineage>
        <taxon>Eukaryota</taxon>
        <taxon>Metazoa</taxon>
        <taxon>Chordata</taxon>
        <taxon>Craniata</taxon>
        <taxon>Vertebrata</taxon>
        <taxon>Euteleostomi</taxon>
        <taxon>Actinopterygii</taxon>
        <taxon>Neopterygii</taxon>
        <taxon>Teleostei</taxon>
        <taxon>Ostariophysi</taxon>
        <taxon>Gymnotiformes</taxon>
        <taxon>Gymnotoidei</taxon>
        <taxon>Gymnotidae</taxon>
        <taxon>Electrophorus</taxon>
    </lineage>
</organism>
<reference evidence="3" key="1">
    <citation type="journal article" date="2014" name="Science">
        <title>Nonhuman genetics. Genomic basis for the convergent evolution of electric organs.</title>
        <authorList>
            <person name="Gallant J.R."/>
            <person name="Traeger L.L."/>
            <person name="Volkening J.D."/>
            <person name="Moffett H."/>
            <person name="Chen P.H."/>
            <person name="Novina C.D."/>
            <person name="Phillips G.N.Jr."/>
            <person name="Anand R."/>
            <person name="Wells G.B."/>
            <person name="Pinch M."/>
            <person name="Guth R."/>
            <person name="Unguez G.A."/>
            <person name="Albert J.S."/>
            <person name="Zakon H.H."/>
            <person name="Samanta M.P."/>
            <person name="Sussman M.R."/>
        </authorList>
    </citation>
    <scope>NUCLEOTIDE SEQUENCE [LARGE SCALE GENOMIC DNA]</scope>
</reference>
<dbReference type="AlphaFoldDB" id="A0A4W4FEN6"/>
<accession>A0A4W4FEN6</accession>
<reference evidence="2" key="3">
    <citation type="submission" date="2020-05" db="EMBL/GenBank/DDBJ databases">
        <title>Electrophorus electricus (electric eel) genome, fEleEle1, primary haplotype.</title>
        <authorList>
            <person name="Myers G."/>
            <person name="Meyer A."/>
            <person name="Fedrigo O."/>
            <person name="Formenti G."/>
            <person name="Rhie A."/>
            <person name="Tracey A."/>
            <person name="Sims Y."/>
            <person name="Jarvis E.D."/>
        </authorList>
    </citation>
    <scope>NUCLEOTIDE SEQUENCE [LARGE SCALE GENOMIC DNA]</scope>
</reference>
<evidence type="ECO:0000313" key="2">
    <source>
        <dbReference type="Ensembl" id="ENSEEEP00000023321.1"/>
    </source>
</evidence>
<keyword evidence="3" id="KW-1185">Reference proteome</keyword>
<feature type="transmembrane region" description="Helical" evidence="1">
    <location>
        <begin position="14"/>
        <end position="37"/>
    </location>
</feature>
<dbReference type="Ensembl" id="ENSEEET00000023581.2">
    <property type="protein sequence ID" value="ENSEEEP00000023321.1"/>
    <property type="gene ID" value="ENSEEEG00000011301.2"/>
</dbReference>
<dbReference type="Proteomes" id="UP000314983">
    <property type="component" value="Chromosome 24"/>
</dbReference>
<reference evidence="2" key="5">
    <citation type="submission" date="2025-09" db="UniProtKB">
        <authorList>
            <consortium name="Ensembl"/>
        </authorList>
    </citation>
    <scope>IDENTIFICATION</scope>
</reference>
<reference evidence="3" key="2">
    <citation type="journal article" date="2017" name="Sci. Adv.">
        <title>A tail of two voltages: Proteomic comparison of the three electric organs of the electric eel.</title>
        <authorList>
            <person name="Traeger L.L."/>
            <person name="Sabat G."/>
            <person name="Barrett-Wilt G.A."/>
            <person name="Wells G.B."/>
            <person name="Sussman M.R."/>
        </authorList>
    </citation>
    <scope>NUCLEOTIDE SEQUENCE [LARGE SCALE GENOMIC DNA]</scope>
</reference>
<reference evidence="2" key="4">
    <citation type="submission" date="2025-08" db="UniProtKB">
        <authorList>
            <consortium name="Ensembl"/>
        </authorList>
    </citation>
    <scope>IDENTIFICATION</scope>
</reference>
<evidence type="ECO:0000313" key="3">
    <source>
        <dbReference type="Proteomes" id="UP000314983"/>
    </source>
</evidence>
<keyword evidence="1" id="KW-0812">Transmembrane</keyword>
<sequence>FLLLSSFLPFITRFFCYPLLSLLVISAGISCHLQTHFSLSPPLSFLTAIQSGVSYRVFFLVAIFLHLSSASHRRQS</sequence>
<keyword evidence="1" id="KW-0472">Membrane</keyword>
<name>A0A4W4FEN6_ELEEL</name>
<evidence type="ECO:0000256" key="1">
    <source>
        <dbReference type="SAM" id="Phobius"/>
    </source>
</evidence>
<feature type="transmembrane region" description="Helical" evidence="1">
    <location>
        <begin position="43"/>
        <end position="67"/>
    </location>
</feature>
<proteinExistence type="predicted"/>